<reference evidence="1 2" key="1">
    <citation type="submission" date="2018-04" db="EMBL/GenBank/DDBJ databases">
        <title>Pedobacter chongqingensis sp. nov., isolated from a rottenly hemp rope.</title>
        <authorList>
            <person name="Cai Y."/>
        </authorList>
    </citation>
    <scope>NUCLEOTIDE SEQUENCE [LARGE SCALE GENOMIC DNA]</scope>
    <source>
        <strain evidence="1 2">FJ4-8</strain>
    </source>
</reference>
<evidence type="ECO:0000313" key="2">
    <source>
        <dbReference type="Proteomes" id="UP000245647"/>
    </source>
</evidence>
<dbReference type="EMBL" id="QEAS01000008">
    <property type="protein sequence ID" value="PWG80673.1"/>
    <property type="molecule type" value="Genomic_DNA"/>
</dbReference>
<accession>A0A2U2PH07</accession>
<keyword evidence="2" id="KW-1185">Reference proteome</keyword>
<gene>
    <name evidence="1" type="ORF">DDR33_11680</name>
</gene>
<protein>
    <submittedName>
        <fullName evidence="1">Uncharacterized protein</fullName>
    </submittedName>
</protein>
<comment type="caution">
    <text evidence="1">The sequence shown here is derived from an EMBL/GenBank/DDBJ whole genome shotgun (WGS) entry which is preliminary data.</text>
</comment>
<proteinExistence type="predicted"/>
<evidence type="ECO:0000313" key="1">
    <source>
        <dbReference type="EMBL" id="PWG80673.1"/>
    </source>
</evidence>
<dbReference type="AlphaFoldDB" id="A0A2U2PH07"/>
<organism evidence="1 2">
    <name type="scientific">Pararcticibacter amylolyticus</name>
    <dbReference type="NCBI Taxonomy" id="2173175"/>
    <lineage>
        <taxon>Bacteria</taxon>
        <taxon>Pseudomonadati</taxon>
        <taxon>Bacteroidota</taxon>
        <taxon>Sphingobacteriia</taxon>
        <taxon>Sphingobacteriales</taxon>
        <taxon>Sphingobacteriaceae</taxon>
        <taxon>Pararcticibacter</taxon>
    </lineage>
</organism>
<dbReference type="Proteomes" id="UP000245647">
    <property type="component" value="Unassembled WGS sequence"/>
</dbReference>
<sequence length="68" mass="7765">MTFFYTELDLTAVATGFLLCRTFLYLESEYCESALAGVFAFHSICLLFYTKESQKLPGRTGCEKCEKQ</sequence>
<name>A0A2U2PH07_9SPHI</name>